<comment type="caution">
    <text evidence="8">The sequence shown here is derived from an EMBL/GenBank/DDBJ whole genome shotgun (WGS) entry which is preliminary data.</text>
</comment>
<evidence type="ECO:0000256" key="1">
    <source>
        <dbReference type="ARBA" id="ARBA00004651"/>
    </source>
</evidence>
<keyword evidence="4 7" id="KW-0812">Transmembrane</keyword>
<accession>A0A327MBY9</accession>
<dbReference type="PANTHER" id="PTHR34584:SF1">
    <property type="entry name" value="NA(+)_H(+) ANTIPORTER SUBUNIT E1"/>
    <property type="match status" value="1"/>
</dbReference>
<dbReference type="PIRSF" id="PIRSF019239">
    <property type="entry name" value="MrpE"/>
    <property type="match status" value="1"/>
</dbReference>
<dbReference type="GO" id="GO:0005886">
    <property type="term" value="C:plasma membrane"/>
    <property type="evidence" value="ECO:0007669"/>
    <property type="project" value="UniProtKB-SubCell"/>
</dbReference>
<comment type="similarity">
    <text evidence="2">Belongs to the CPA3 antiporters (TC 2.A.63) subunit E family.</text>
</comment>
<dbReference type="Proteomes" id="UP000249065">
    <property type="component" value="Unassembled WGS sequence"/>
</dbReference>
<dbReference type="EMBL" id="QLIX01000004">
    <property type="protein sequence ID" value="RAI59533.1"/>
    <property type="molecule type" value="Genomic_DNA"/>
</dbReference>
<sequence length="161" mass="17657">MTRLLPHPLISLGILLLWLLLNQTLAPGPALVGVAVALFGGWTLALLDQGRPRLRRPGLMLRLAGQVLLDIAQSNLTVARIILGRRANSSAGFIHIPLALRDPQALAVLAAILTATPGSAWVEYDAEAGWLLLHVLDLDDEEVWIRLVKDRYERPLLEIFA</sequence>
<dbReference type="GO" id="GO:0008324">
    <property type="term" value="F:monoatomic cation transmembrane transporter activity"/>
    <property type="evidence" value="ECO:0007669"/>
    <property type="project" value="InterPro"/>
</dbReference>
<keyword evidence="3" id="KW-1003">Cell membrane</keyword>
<feature type="transmembrane region" description="Helical" evidence="7">
    <location>
        <begin position="27"/>
        <end position="47"/>
    </location>
</feature>
<evidence type="ECO:0000256" key="3">
    <source>
        <dbReference type="ARBA" id="ARBA00022475"/>
    </source>
</evidence>
<evidence type="ECO:0000256" key="4">
    <source>
        <dbReference type="ARBA" id="ARBA00022692"/>
    </source>
</evidence>
<proteinExistence type="inferred from homology"/>
<evidence type="ECO:0000313" key="8">
    <source>
        <dbReference type="EMBL" id="RAI59533.1"/>
    </source>
</evidence>
<organism evidence="8 9">
    <name type="scientific">Roseicella frigidaeris</name>
    <dbReference type="NCBI Taxonomy" id="2230885"/>
    <lineage>
        <taxon>Bacteria</taxon>
        <taxon>Pseudomonadati</taxon>
        <taxon>Pseudomonadota</taxon>
        <taxon>Alphaproteobacteria</taxon>
        <taxon>Acetobacterales</taxon>
        <taxon>Roseomonadaceae</taxon>
        <taxon>Roseicella</taxon>
    </lineage>
</organism>
<dbReference type="NCBIfam" id="NF006520">
    <property type="entry name" value="PRK08965.1-4"/>
    <property type="match status" value="1"/>
</dbReference>
<reference evidence="9" key="1">
    <citation type="submission" date="2018-06" db="EMBL/GenBank/DDBJ databases">
        <authorList>
            <person name="Khan S.A."/>
        </authorList>
    </citation>
    <scope>NUCLEOTIDE SEQUENCE [LARGE SCALE GENOMIC DNA]</scope>
    <source>
        <strain evidence="9">DB-1506</strain>
    </source>
</reference>
<keyword evidence="6 7" id="KW-0472">Membrane</keyword>
<dbReference type="AlphaFoldDB" id="A0A327MBY9"/>
<keyword evidence="9" id="KW-1185">Reference proteome</keyword>
<evidence type="ECO:0000256" key="6">
    <source>
        <dbReference type="ARBA" id="ARBA00023136"/>
    </source>
</evidence>
<evidence type="ECO:0000256" key="2">
    <source>
        <dbReference type="ARBA" id="ARBA00006228"/>
    </source>
</evidence>
<keyword evidence="5 7" id="KW-1133">Transmembrane helix</keyword>
<evidence type="ECO:0000256" key="7">
    <source>
        <dbReference type="SAM" id="Phobius"/>
    </source>
</evidence>
<dbReference type="Pfam" id="PF01899">
    <property type="entry name" value="MNHE"/>
    <property type="match status" value="1"/>
</dbReference>
<evidence type="ECO:0000256" key="5">
    <source>
        <dbReference type="ARBA" id="ARBA00022989"/>
    </source>
</evidence>
<gene>
    <name evidence="8" type="ORF">DOO78_08010</name>
</gene>
<protein>
    <submittedName>
        <fullName evidence="8">Na+/H+ antiporter subunit E</fullName>
    </submittedName>
</protein>
<dbReference type="PANTHER" id="PTHR34584">
    <property type="entry name" value="NA(+)/H(+) ANTIPORTER SUBUNIT E1"/>
    <property type="match status" value="1"/>
</dbReference>
<name>A0A327MBY9_9PROT</name>
<dbReference type="OrthoDB" id="9807187at2"/>
<comment type="subcellular location">
    <subcellularLocation>
        <location evidence="1">Cell membrane</location>
        <topology evidence="1">Multi-pass membrane protein</topology>
    </subcellularLocation>
</comment>
<dbReference type="RefSeq" id="WP_111469221.1">
    <property type="nucleotide sequence ID" value="NZ_QLIX01000004.1"/>
</dbReference>
<evidence type="ECO:0000313" key="9">
    <source>
        <dbReference type="Proteomes" id="UP000249065"/>
    </source>
</evidence>
<dbReference type="InterPro" id="IPR002758">
    <property type="entry name" value="Cation_antiport_E"/>
</dbReference>